<dbReference type="InterPro" id="IPR014879">
    <property type="entry name" value="Spo0A_C"/>
</dbReference>
<dbReference type="GO" id="GO:0003677">
    <property type="term" value="F:DNA binding"/>
    <property type="evidence" value="ECO:0007669"/>
    <property type="project" value="InterPro"/>
</dbReference>
<dbReference type="InterPro" id="IPR036388">
    <property type="entry name" value="WH-like_DNA-bd_sf"/>
</dbReference>
<gene>
    <name evidence="2" type="ordered locus">PCP55</name>
</gene>
<dbReference type="GO" id="GO:0003700">
    <property type="term" value="F:DNA-binding transcription factor activity"/>
    <property type="evidence" value="ECO:0007669"/>
    <property type="project" value="InterPro"/>
</dbReference>
<proteinExistence type="predicted"/>
<accession>Q93M92</accession>
<dbReference type="GO" id="GO:0042173">
    <property type="term" value="P:regulation of sporulation resulting in formation of a cellular spore"/>
    <property type="evidence" value="ECO:0007669"/>
    <property type="project" value="InterPro"/>
</dbReference>
<evidence type="ECO:0000259" key="1">
    <source>
        <dbReference type="Pfam" id="PF08769"/>
    </source>
</evidence>
<dbReference type="InterPro" id="IPR016032">
    <property type="entry name" value="Sig_transdc_resp-reg_C-effctor"/>
</dbReference>
<dbReference type="Proteomes" id="UP000000818">
    <property type="component" value="Plasmid pCP13"/>
</dbReference>
<dbReference type="Gene3D" id="1.10.10.10">
    <property type="entry name" value="Winged helix-like DNA-binding domain superfamily/Winged helix DNA-binding domain"/>
    <property type="match status" value="1"/>
</dbReference>
<reference evidence="2 3" key="1">
    <citation type="journal article" date="2002" name="Proc. Natl. Acad. Sci. U.S.A.">
        <title>Complete genome sequence of Clostridium perfringens, an anaerobic flesh-eater.</title>
        <authorList>
            <person name="Shimizu T."/>
            <person name="Ohtani K."/>
            <person name="Hirakawa H."/>
            <person name="Ohshima K."/>
            <person name="Yamashita A."/>
            <person name="Shiba T."/>
            <person name="Ogasawara N."/>
            <person name="Hattori M."/>
            <person name="Kuhara S."/>
            <person name="Hayashi H."/>
        </authorList>
    </citation>
    <scope>NUCLEOTIDE SEQUENCE [LARGE SCALE GENOMIC DNA]</scope>
    <source>
        <strain evidence="3">13 / Type A</strain>
        <plasmid evidence="2 3">pCP13</plasmid>
    </source>
</reference>
<dbReference type="Pfam" id="PF08769">
    <property type="entry name" value="Spo0A_C"/>
    <property type="match status" value="1"/>
</dbReference>
<keyword evidence="2" id="KW-0614">Plasmid</keyword>
<dbReference type="HOGENOM" id="CLU_1737382_0_0_9"/>
<dbReference type="AlphaFoldDB" id="Q93M92"/>
<geneLocation type="plasmid" evidence="2 3">
    <name>pCP13</name>
</geneLocation>
<dbReference type="EMBL" id="AP003515">
    <property type="protein sequence ID" value="BAB62493.1"/>
    <property type="molecule type" value="Genomic_DNA"/>
</dbReference>
<evidence type="ECO:0000313" key="3">
    <source>
        <dbReference type="Proteomes" id="UP000000818"/>
    </source>
</evidence>
<evidence type="ECO:0000313" key="2">
    <source>
        <dbReference type="EMBL" id="BAB62493.1"/>
    </source>
</evidence>
<dbReference type="GO" id="GO:0005737">
    <property type="term" value="C:cytoplasm"/>
    <property type="evidence" value="ECO:0007669"/>
    <property type="project" value="InterPro"/>
</dbReference>
<organism evidence="2 3">
    <name type="scientific">Clostridium perfringens (strain 13 / Type A)</name>
    <dbReference type="NCBI Taxonomy" id="195102"/>
    <lineage>
        <taxon>Bacteria</taxon>
        <taxon>Bacillati</taxon>
        <taxon>Bacillota</taxon>
        <taxon>Clostridia</taxon>
        <taxon>Eubacteriales</taxon>
        <taxon>Clostridiaceae</taxon>
        <taxon>Clostridium</taxon>
    </lineage>
</organism>
<protein>
    <submittedName>
        <fullName evidence="2">Spo0A homolog</fullName>
    </submittedName>
</protein>
<dbReference type="KEGG" id="cpe:PCP55"/>
<feature type="domain" description="Sporulation initiation factor Spo0A C-terminal" evidence="1">
    <location>
        <begin position="45"/>
        <end position="130"/>
    </location>
</feature>
<sequence>MNVDKGQDKVIKFYIENSIEIGEFSLEKEVNELLSEFITPYKRSFEAIKIGVILLVNNIEYRNKATKLYEKIAEILDSTYSSIYRSIRYSLDVAYWQGRLKNKSIGEYKFIEPQTKPTPFEFMNMIREQISTKMNRCFVAKSKALKGGDVIG</sequence>
<dbReference type="GO" id="GO:0005509">
    <property type="term" value="F:calcium ion binding"/>
    <property type="evidence" value="ECO:0007669"/>
    <property type="project" value="InterPro"/>
</dbReference>
<dbReference type="SUPFAM" id="SSF46894">
    <property type="entry name" value="C-terminal effector domain of the bipartite response regulators"/>
    <property type="match status" value="1"/>
</dbReference>
<name>Q93M92_CLOPE</name>